<dbReference type="RefSeq" id="WP_210652062.1">
    <property type="nucleotide sequence ID" value="NZ_JAGKQQ010000001.1"/>
</dbReference>
<dbReference type="EMBL" id="JAGKQQ010000001">
    <property type="protein sequence ID" value="MBP3954005.1"/>
    <property type="molecule type" value="Genomic_DNA"/>
</dbReference>
<evidence type="ECO:0000313" key="2">
    <source>
        <dbReference type="EMBL" id="MBP3954005.1"/>
    </source>
</evidence>
<comment type="caution">
    <text evidence="2">The sequence shown here is derived from an EMBL/GenBank/DDBJ whole genome shotgun (WGS) entry which is preliminary data.</text>
</comment>
<sequence>MKPSYRLFVAVALFAVGAVCWSTLGSSSAQEKEKAAPAVQKWEYKVVTLPGGGGGNEPDQKVLNALGDEGWELAGAPHEVGRARVILKRPKK</sequence>
<reference evidence="2 3" key="1">
    <citation type="submission" date="2021-04" db="EMBL/GenBank/DDBJ databases">
        <authorList>
            <person name="Ivanova A."/>
        </authorList>
    </citation>
    <scope>NUCLEOTIDE SEQUENCE [LARGE SCALE GENOMIC DNA]</scope>
    <source>
        <strain evidence="2 3">G18</strain>
    </source>
</reference>
<feature type="chain" id="PRO_5045363959" evidence="1">
    <location>
        <begin position="22"/>
        <end position="92"/>
    </location>
</feature>
<keyword evidence="1" id="KW-0732">Signal</keyword>
<protein>
    <submittedName>
        <fullName evidence="2">DUF4177 domain-containing protein</fullName>
    </submittedName>
</protein>
<evidence type="ECO:0000313" key="3">
    <source>
        <dbReference type="Proteomes" id="UP000676565"/>
    </source>
</evidence>
<evidence type="ECO:0000256" key="1">
    <source>
        <dbReference type="SAM" id="SignalP"/>
    </source>
</evidence>
<dbReference type="Pfam" id="PF13783">
    <property type="entry name" value="DUF4177"/>
    <property type="match status" value="1"/>
</dbReference>
<proteinExistence type="predicted"/>
<feature type="signal peptide" evidence="1">
    <location>
        <begin position="1"/>
        <end position="21"/>
    </location>
</feature>
<organism evidence="2 3">
    <name type="scientific">Gemmata palustris</name>
    <dbReference type="NCBI Taxonomy" id="2822762"/>
    <lineage>
        <taxon>Bacteria</taxon>
        <taxon>Pseudomonadati</taxon>
        <taxon>Planctomycetota</taxon>
        <taxon>Planctomycetia</taxon>
        <taxon>Gemmatales</taxon>
        <taxon>Gemmataceae</taxon>
        <taxon>Gemmata</taxon>
    </lineage>
</organism>
<accession>A0ABS5BL23</accession>
<name>A0ABS5BL23_9BACT</name>
<dbReference type="Proteomes" id="UP000676565">
    <property type="component" value="Unassembled WGS sequence"/>
</dbReference>
<dbReference type="InterPro" id="IPR025234">
    <property type="entry name" value="YjzH-like"/>
</dbReference>
<gene>
    <name evidence="2" type="ORF">J8F10_01665</name>
</gene>
<keyword evidence="3" id="KW-1185">Reference proteome</keyword>